<feature type="transmembrane region" description="Helical" evidence="7">
    <location>
        <begin position="154"/>
        <end position="183"/>
    </location>
</feature>
<keyword evidence="5 7" id="KW-1133">Transmembrane helix</keyword>
<feature type="transmembrane region" description="Helical" evidence="7">
    <location>
        <begin position="115"/>
        <end position="134"/>
    </location>
</feature>
<evidence type="ECO:0000256" key="6">
    <source>
        <dbReference type="ARBA" id="ARBA00023136"/>
    </source>
</evidence>
<evidence type="ECO:0000256" key="3">
    <source>
        <dbReference type="ARBA" id="ARBA00022475"/>
    </source>
</evidence>
<comment type="subcellular location">
    <subcellularLocation>
        <location evidence="1">Cell membrane</location>
        <topology evidence="1">Multi-pass membrane protein</topology>
    </subcellularLocation>
</comment>
<feature type="transmembrane region" description="Helical" evidence="7">
    <location>
        <begin position="195"/>
        <end position="215"/>
    </location>
</feature>
<evidence type="ECO:0000256" key="1">
    <source>
        <dbReference type="ARBA" id="ARBA00004651"/>
    </source>
</evidence>
<evidence type="ECO:0000313" key="8">
    <source>
        <dbReference type="EMBL" id="CAB4565546.1"/>
    </source>
</evidence>
<dbReference type="InterPro" id="IPR002781">
    <property type="entry name" value="TM_pro_TauE-like"/>
</dbReference>
<proteinExistence type="predicted"/>
<protein>
    <submittedName>
        <fullName evidence="8">Unannotated protein</fullName>
    </submittedName>
</protein>
<dbReference type="EMBL" id="CAEZSU010000254">
    <property type="protein sequence ID" value="CAB4565546.1"/>
    <property type="molecule type" value="Genomic_DNA"/>
</dbReference>
<dbReference type="PANTHER" id="PTHR30269">
    <property type="entry name" value="TRANSMEMBRANE PROTEIN YFCA"/>
    <property type="match status" value="1"/>
</dbReference>
<name>A0A6J6DQ37_9ZZZZ</name>
<organism evidence="8">
    <name type="scientific">freshwater metagenome</name>
    <dbReference type="NCBI Taxonomy" id="449393"/>
    <lineage>
        <taxon>unclassified sequences</taxon>
        <taxon>metagenomes</taxon>
        <taxon>ecological metagenomes</taxon>
    </lineage>
</organism>
<feature type="transmembrane region" description="Helical" evidence="7">
    <location>
        <begin position="89"/>
        <end position="108"/>
    </location>
</feature>
<dbReference type="PANTHER" id="PTHR30269:SF0">
    <property type="entry name" value="MEMBRANE TRANSPORTER PROTEIN YFCA-RELATED"/>
    <property type="match status" value="1"/>
</dbReference>
<accession>A0A6J6DQ37</accession>
<sequence>MGARPVRSGPMDNLSAGGIILLAVSALLAGGINAVAGGGSLITFPTLLALGFPPVTANVTNTVGLVPGYLGGIAGYRKELEGQRANVRMLLPAAFAGALVGAVILLTTSSNIFRILVPFLVLGASLLLIAQPAIQKRLARLHPETGEAIVAEHNIASVVGVFIAAIYGGYFGGVLGVILLAMLGITMIDHLQRLNALKSVLQFSINIVAVVIFAIWGPVQWGVVAMMAPLTLAGGWLGSHYGRRLHPTLLRRAVGIYGIVCAAILAITVR</sequence>
<dbReference type="AlphaFoldDB" id="A0A6J6DQ37"/>
<keyword evidence="2" id="KW-0813">Transport</keyword>
<evidence type="ECO:0000256" key="2">
    <source>
        <dbReference type="ARBA" id="ARBA00022448"/>
    </source>
</evidence>
<dbReference type="InterPro" id="IPR052017">
    <property type="entry name" value="TSUP"/>
</dbReference>
<dbReference type="Pfam" id="PF01925">
    <property type="entry name" value="TauE"/>
    <property type="match status" value="1"/>
</dbReference>
<evidence type="ECO:0000256" key="7">
    <source>
        <dbReference type="SAM" id="Phobius"/>
    </source>
</evidence>
<reference evidence="8" key="1">
    <citation type="submission" date="2020-05" db="EMBL/GenBank/DDBJ databases">
        <authorList>
            <person name="Chiriac C."/>
            <person name="Salcher M."/>
            <person name="Ghai R."/>
            <person name="Kavagutti S V."/>
        </authorList>
    </citation>
    <scope>NUCLEOTIDE SEQUENCE</scope>
</reference>
<feature type="transmembrane region" description="Helical" evidence="7">
    <location>
        <begin position="249"/>
        <end position="269"/>
    </location>
</feature>
<gene>
    <name evidence="8" type="ORF">UFOPK1495_01760</name>
</gene>
<evidence type="ECO:0000256" key="4">
    <source>
        <dbReference type="ARBA" id="ARBA00022692"/>
    </source>
</evidence>
<evidence type="ECO:0000256" key="5">
    <source>
        <dbReference type="ARBA" id="ARBA00022989"/>
    </source>
</evidence>
<keyword evidence="6 7" id="KW-0472">Membrane</keyword>
<keyword evidence="3" id="KW-1003">Cell membrane</keyword>
<dbReference type="GO" id="GO:0005886">
    <property type="term" value="C:plasma membrane"/>
    <property type="evidence" value="ECO:0007669"/>
    <property type="project" value="UniProtKB-SubCell"/>
</dbReference>
<keyword evidence="4 7" id="KW-0812">Transmembrane</keyword>